<dbReference type="Pfam" id="PF03600">
    <property type="entry name" value="CitMHS"/>
    <property type="match status" value="1"/>
</dbReference>
<evidence type="ECO:0000256" key="6">
    <source>
        <dbReference type="ARBA" id="ARBA00023136"/>
    </source>
</evidence>
<feature type="transmembrane region" description="Helical" evidence="7">
    <location>
        <begin position="533"/>
        <end position="551"/>
    </location>
</feature>
<evidence type="ECO:0000256" key="3">
    <source>
        <dbReference type="ARBA" id="ARBA00022692"/>
    </source>
</evidence>
<keyword evidence="4" id="KW-0677">Repeat</keyword>
<dbReference type="PROSITE" id="PS51202">
    <property type="entry name" value="RCK_C"/>
    <property type="match status" value="1"/>
</dbReference>
<feature type="transmembrane region" description="Helical" evidence="7">
    <location>
        <begin position="58"/>
        <end position="83"/>
    </location>
</feature>
<gene>
    <name evidence="9" type="ORF">EI684_22820</name>
</gene>
<keyword evidence="3 7" id="KW-0812">Transmembrane</keyword>
<keyword evidence="2" id="KW-0813">Transport</keyword>
<dbReference type="Proteomes" id="UP000280307">
    <property type="component" value="Unassembled WGS sequence"/>
</dbReference>
<evidence type="ECO:0000256" key="5">
    <source>
        <dbReference type="ARBA" id="ARBA00022989"/>
    </source>
</evidence>
<dbReference type="PROSITE" id="PS01271">
    <property type="entry name" value="NA_SULFATE"/>
    <property type="match status" value="1"/>
</dbReference>
<name>A0A426TQJ9_9CHLR</name>
<comment type="subcellular location">
    <subcellularLocation>
        <location evidence="1">Membrane</location>
        <topology evidence="1">Multi-pass membrane protein</topology>
    </subcellularLocation>
</comment>
<dbReference type="InterPro" id="IPR051679">
    <property type="entry name" value="DASS-Related_Transporters"/>
</dbReference>
<feature type="transmembrane region" description="Helical" evidence="7">
    <location>
        <begin position="557"/>
        <end position="580"/>
    </location>
</feature>
<dbReference type="GO" id="GO:0005886">
    <property type="term" value="C:plasma membrane"/>
    <property type="evidence" value="ECO:0007669"/>
    <property type="project" value="TreeGrafter"/>
</dbReference>
<evidence type="ECO:0000259" key="8">
    <source>
        <dbReference type="PROSITE" id="PS51202"/>
    </source>
</evidence>
<evidence type="ECO:0000256" key="7">
    <source>
        <dbReference type="SAM" id="Phobius"/>
    </source>
</evidence>
<keyword evidence="5 7" id="KW-1133">Transmembrane helix</keyword>
<reference evidence="9 10" key="1">
    <citation type="submission" date="2018-12" db="EMBL/GenBank/DDBJ databases">
        <title>Genome Sequence of Candidatus Viridilinea halotolerans isolated from saline sulfide-rich spring.</title>
        <authorList>
            <person name="Grouzdev D.S."/>
            <person name="Burganskaya E.I."/>
            <person name="Krutkina M.S."/>
            <person name="Sukhacheva M.V."/>
            <person name="Gorlenko V.M."/>
        </authorList>
    </citation>
    <scope>NUCLEOTIDE SEQUENCE [LARGE SCALE GENOMIC DNA]</scope>
    <source>
        <strain evidence="9">Chok-6</strain>
    </source>
</reference>
<dbReference type="GO" id="GO:0006813">
    <property type="term" value="P:potassium ion transport"/>
    <property type="evidence" value="ECO:0007669"/>
    <property type="project" value="InterPro"/>
</dbReference>
<dbReference type="PANTHER" id="PTHR43652:SF1">
    <property type="entry name" value="RESPONSE REGULATOR"/>
    <property type="match status" value="1"/>
</dbReference>
<proteinExistence type="predicted"/>
<feature type="transmembrane region" description="Helical" evidence="7">
    <location>
        <begin position="95"/>
        <end position="119"/>
    </location>
</feature>
<dbReference type="InterPro" id="IPR006037">
    <property type="entry name" value="RCK_C"/>
</dbReference>
<accession>A0A426TQJ9</accession>
<evidence type="ECO:0000256" key="2">
    <source>
        <dbReference type="ARBA" id="ARBA00022448"/>
    </source>
</evidence>
<evidence type="ECO:0000256" key="1">
    <source>
        <dbReference type="ARBA" id="ARBA00004141"/>
    </source>
</evidence>
<feature type="transmembrane region" description="Helical" evidence="7">
    <location>
        <begin position="28"/>
        <end position="46"/>
    </location>
</feature>
<dbReference type="Gene3D" id="3.30.70.1450">
    <property type="entry name" value="Regulator of K+ conductance, C-terminal domain"/>
    <property type="match status" value="2"/>
</dbReference>
<evidence type="ECO:0000256" key="4">
    <source>
        <dbReference type="ARBA" id="ARBA00022737"/>
    </source>
</evidence>
<feature type="transmembrane region" description="Helical" evidence="7">
    <location>
        <begin position="139"/>
        <end position="161"/>
    </location>
</feature>
<dbReference type="AlphaFoldDB" id="A0A426TQJ9"/>
<dbReference type="EMBL" id="RSAS01000940">
    <property type="protein sequence ID" value="RRR65547.1"/>
    <property type="molecule type" value="Genomic_DNA"/>
</dbReference>
<evidence type="ECO:0000313" key="9">
    <source>
        <dbReference type="EMBL" id="RRR65547.1"/>
    </source>
</evidence>
<dbReference type="InterPro" id="IPR036721">
    <property type="entry name" value="RCK_C_sf"/>
</dbReference>
<dbReference type="PANTHER" id="PTHR43652">
    <property type="entry name" value="BASIC AMINO ACID ANTIPORTER YFCC-RELATED"/>
    <property type="match status" value="1"/>
</dbReference>
<dbReference type="GO" id="GO:0008324">
    <property type="term" value="F:monoatomic cation transmembrane transporter activity"/>
    <property type="evidence" value="ECO:0007669"/>
    <property type="project" value="InterPro"/>
</dbReference>
<dbReference type="InterPro" id="IPR004680">
    <property type="entry name" value="Cit_transptr-like_dom"/>
</dbReference>
<dbReference type="InterPro" id="IPR031312">
    <property type="entry name" value="Na/sul_symport_CS"/>
</dbReference>
<keyword evidence="6 7" id="KW-0472">Membrane</keyword>
<feature type="transmembrane region" description="Helical" evidence="7">
    <location>
        <begin position="592"/>
        <end position="614"/>
    </location>
</feature>
<feature type="transmembrane region" description="Helical" evidence="7">
    <location>
        <begin position="471"/>
        <end position="489"/>
    </location>
</feature>
<dbReference type="Pfam" id="PF02080">
    <property type="entry name" value="TrkA_C"/>
    <property type="match status" value="1"/>
</dbReference>
<feature type="transmembrane region" description="Helical" evidence="7">
    <location>
        <begin position="6"/>
        <end position="21"/>
    </location>
</feature>
<comment type="caution">
    <text evidence="9">The sequence shown here is derived from an EMBL/GenBank/DDBJ whole genome shotgun (WGS) entry which is preliminary data.</text>
</comment>
<feature type="domain" description="RCK C-terminal" evidence="8">
    <location>
        <begin position="316"/>
        <end position="400"/>
    </location>
</feature>
<feature type="transmembrane region" description="Helical" evidence="7">
    <location>
        <begin position="509"/>
        <end position="526"/>
    </location>
</feature>
<sequence length="616" mass="64321">MTVEILTVFAILGVTIALFVSDRLRLDVVALLALLALALTGLVTPVEAAAGFGDTTLLLIAALFVVGEGLMQTGVAAALGRWLGRIAGTSERRILAAMLLLVAPMSAFISSTGAVAIMLPVVVTLAHRSGISPSRLLIPLAYGALIGGMLTLIGTPPNLIASEALVGAGREPLAFFGVTPLGMLALVALLLALVAGGTRLIPERVAPMSSATEDQEALSARDLLISYGVRGTLARLRVTPASPLVGASLAECGLPQRYGALVFASHPWSPERQAPGAARPARADTRIAVGDLLDVQLSNGSSERLVNELALAPIDLGSKSKLASELLILEVALTPRSHYIGRSIRQLAIRREFGVSVLGIQRLGQNLTNDPMAEPLRFGDTMLVIGAAQALAPLVRDQRYYNDFIVAAVPTALARQDERLSPRAPVAIVLTLAMLVIMAAGWLSAMVAALLTAVALVLTGCVRLNDLYQRMSWESLILIGAMLPMATALNKTGGTALIATGLVDALGNYGPLALLIGIFFLTAIFSQFISNTATAVLMMPIALASAAQINIAPEPLIVTAAIAASAAFATPIASPVNTLVLKAGGYRFADYARVGIPLQVVVLLICVFVVPWLFPF</sequence>
<dbReference type="SUPFAM" id="SSF116726">
    <property type="entry name" value="TrkA C-terminal domain-like"/>
    <property type="match status" value="2"/>
</dbReference>
<feature type="transmembrane region" description="Helical" evidence="7">
    <location>
        <begin position="173"/>
        <end position="195"/>
    </location>
</feature>
<protein>
    <submittedName>
        <fullName evidence="9">SLC13 family permease</fullName>
    </submittedName>
</protein>
<organism evidence="9 10">
    <name type="scientific">Candidatus Viridilinea halotolerans</name>
    <dbReference type="NCBI Taxonomy" id="2491704"/>
    <lineage>
        <taxon>Bacteria</taxon>
        <taxon>Bacillati</taxon>
        <taxon>Chloroflexota</taxon>
        <taxon>Chloroflexia</taxon>
        <taxon>Chloroflexales</taxon>
        <taxon>Chloroflexineae</taxon>
        <taxon>Oscillochloridaceae</taxon>
        <taxon>Candidatus Viridilinea</taxon>
    </lineage>
</organism>
<evidence type="ECO:0000313" key="10">
    <source>
        <dbReference type="Proteomes" id="UP000280307"/>
    </source>
</evidence>
<feature type="transmembrane region" description="Helical" evidence="7">
    <location>
        <begin position="426"/>
        <end position="459"/>
    </location>
</feature>